<evidence type="ECO:0000256" key="4">
    <source>
        <dbReference type="ARBA" id="ARBA00022989"/>
    </source>
</evidence>
<dbReference type="InterPro" id="IPR036259">
    <property type="entry name" value="MFS_trans_sf"/>
</dbReference>
<accession>A0A6B0VHC7</accession>
<dbReference type="PANTHER" id="PTHR43124:SF3">
    <property type="entry name" value="CHLORAMPHENICOL EFFLUX PUMP RV0191"/>
    <property type="match status" value="1"/>
</dbReference>
<sequence length="390" mass="41367">MRWSYQTTVLVSCTLAFFVTFFARLTISPVIPLIIEDFQTSNTLVGMALTGMWLAYGLSQYPSGILADRFGERSIILIAVGGSVLASLFIALAPMFAVFLIATISLGAVAGLHYSVATALLSRTYDDVGTAVGLHSAGAPLAGFLAPLAAAWVGIRYGWQPAVALGALVGLPVFALFYVSVRPTDPVRPDQAMRERLTVRPIVRFLSRPPIAFTLVIAITSTFVVQGLMSFLPTFLVVYRDYSAGFAGVLFSAYFVVRGTAQLAIGSLSDRHGRDSVLAGSMIAGGSGLVILVTWSGVLALSVGIVLIGIGAAFFPALDPRFLDELSEDERNIGFGLVRTVYVVFGASGSVGLGFFADAFGWGASFIILAGLYFLAFCALGVNYLLELGY</sequence>
<feature type="transmembrane region" description="Helical" evidence="6">
    <location>
        <begin position="301"/>
        <end position="318"/>
    </location>
</feature>
<dbReference type="RefSeq" id="WP_160061537.1">
    <property type="nucleotide sequence ID" value="NZ_WUYX01000003.1"/>
</dbReference>
<feature type="transmembrane region" description="Helical" evidence="6">
    <location>
        <begin position="9"/>
        <end position="35"/>
    </location>
</feature>
<feature type="transmembrane region" description="Helical" evidence="6">
    <location>
        <begin position="202"/>
        <end position="224"/>
    </location>
</feature>
<dbReference type="GO" id="GO:0005886">
    <property type="term" value="C:plasma membrane"/>
    <property type="evidence" value="ECO:0007669"/>
    <property type="project" value="UniProtKB-SubCell"/>
</dbReference>
<name>A0A6B0VHC7_9EURY</name>
<evidence type="ECO:0000259" key="7">
    <source>
        <dbReference type="PROSITE" id="PS50850"/>
    </source>
</evidence>
<dbReference type="PANTHER" id="PTHR43124">
    <property type="entry name" value="PURINE EFFLUX PUMP PBUE"/>
    <property type="match status" value="1"/>
</dbReference>
<evidence type="ECO:0000256" key="2">
    <source>
        <dbReference type="ARBA" id="ARBA00022475"/>
    </source>
</evidence>
<evidence type="ECO:0000256" key="1">
    <source>
        <dbReference type="ARBA" id="ARBA00004651"/>
    </source>
</evidence>
<dbReference type="InterPro" id="IPR011701">
    <property type="entry name" value="MFS"/>
</dbReference>
<gene>
    <name evidence="8" type="ORF">GS429_00210</name>
</gene>
<keyword evidence="9" id="KW-1185">Reference proteome</keyword>
<feature type="transmembrane region" description="Helical" evidence="6">
    <location>
        <begin position="133"/>
        <end position="155"/>
    </location>
</feature>
<dbReference type="Gene3D" id="1.20.1250.20">
    <property type="entry name" value="MFS general substrate transporter like domains"/>
    <property type="match status" value="2"/>
</dbReference>
<dbReference type="Pfam" id="PF07690">
    <property type="entry name" value="MFS_1"/>
    <property type="match status" value="1"/>
</dbReference>
<keyword evidence="4 6" id="KW-1133">Transmembrane helix</keyword>
<organism evidence="8 9">
    <name type="scientific">Natronorubrum halalkaliphilum</name>
    <dbReference type="NCBI Taxonomy" id="2691917"/>
    <lineage>
        <taxon>Archaea</taxon>
        <taxon>Methanobacteriati</taxon>
        <taxon>Methanobacteriota</taxon>
        <taxon>Stenosarchaea group</taxon>
        <taxon>Halobacteria</taxon>
        <taxon>Halobacteriales</taxon>
        <taxon>Natrialbaceae</taxon>
        <taxon>Natronorubrum</taxon>
    </lineage>
</organism>
<dbReference type="SUPFAM" id="SSF103473">
    <property type="entry name" value="MFS general substrate transporter"/>
    <property type="match status" value="1"/>
</dbReference>
<keyword evidence="5 6" id="KW-0472">Membrane</keyword>
<proteinExistence type="predicted"/>
<evidence type="ECO:0000256" key="6">
    <source>
        <dbReference type="SAM" id="Phobius"/>
    </source>
</evidence>
<feature type="transmembrane region" description="Helical" evidence="6">
    <location>
        <begin position="96"/>
        <end position="121"/>
    </location>
</feature>
<dbReference type="EMBL" id="WUYX01000003">
    <property type="protein sequence ID" value="MXV60515.1"/>
    <property type="molecule type" value="Genomic_DNA"/>
</dbReference>
<keyword evidence="3 6" id="KW-0812">Transmembrane</keyword>
<feature type="transmembrane region" description="Helical" evidence="6">
    <location>
        <begin position="161"/>
        <end position="181"/>
    </location>
</feature>
<reference evidence="8 9" key="1">
    <citation type="submission" date="2020-01" db="EMBL/GenBank/DDBJ databases">
        <title>Natronorubrum sp. JWXQ-INN 674 isolated from Inner Mongolia Autonomous Region of China.</title>
        <authorList>
            <person name="Xue Q."/>
        </authorList>
    </citation>
    <scope>NUCLEOTIDE SEQUENCE [LARGE SCALE GENOMIC DNA]</scope>
    <source>
        <strain evidence="8 9">JWXQ-INN-674</strain>
    </source>
</reference>
<evidence type="ECO:0000256" key="3">
    <source>
        <dbReference type="ARBA" id="ARBA00022692"/>
    </source>
</evidence>
<feature type="transmembrane region" description="Helical" evidence="6">
    <location>
        <begin position="339"/>
        <end position="357"/>
    </location>
</feature>
<dbReference type="PROSITE" id="PS50850">
    <property type="entry name" value="MFS"/>
    <property type="match status" value="1"/>
</dbReference>
<dbReference type="AlphaFoldDB" id="A0A6B0VHC7"/>
<dbReference type="InterPro" id="IPR050189">
    <property type="entry name" value="MFS_Efflux_Transporters"/>
</dbReference>
<feature type="domain" description="Major facilitator superfamily (MFS) profile" evidence="7">
    <location>
        <begin position="9"/>
        <end position="390"/>
    </location>
</feature>
<feature type="transmembrane region" description="Helical" evidence="6">
    <location>
        <begin position="41"/>
        <end position="58"/>
    </location>
</feature>
<evidence type="ECO:0000256" key="5">
    <source>
        <dbReference type="ARBA" id="ARBA00023136"/>
    </source>
</evidence>
<dbReference type="OrthoDB" id="29061at2157"/>
<evidence type="ECO:0000313" key="9">
    <source>
        <dbReference type="Proteomes" id="UP000434101"/>
    </source>
</evidence>
<comment type="subcellular location">
    <subcellularLocation>
        <location evidence="1">Cell membrane</location>
        <topology evidence="1">Multi-pass membrane protein</topology>
    </subcellularLocation>
</comment>
<dbReference type="InterPro" id="IPR020846">
    <property type="entry name" value="MFS_dom"/>
</dbReference>
<protein>
    <submittedName>
        <fullName evidence="8">MFS transporter</fullName>
    </submittedName>
</protein>
<comment type="caution">
    <text evidence="8">The sequence shown here is derived from an EMBL/GenBank/DDBJ whole genome shotgun (WGS) entry which is preliminary data.</text>
</comment>
<keyword evidence="2" id="KW-1003">Cell membrane</keyword>
<dbReference type="Proteomes" id="UP000434101">
    <property type="component" value="Unassembled WGS sequence"/>
</dbReference>
<dbReference type="GO" id="GO:0022857">
    <property type="term" value="F:transmembrane transporter activity"/>
    <property type="evidence" value="ECO:0007669"/>
    <property type="project" value="InterPro"/>
</dbReference>
<evidence type="ECO:0000313" key="8">
    <source>
        <dbReference type="EMBL" id="MXV60515.1"/>
    </source>
</evidence>
<feature type="transmembrane region" description="Helical" evidence="6">
    <location>
        <begin position="363"/>
        <end position="386"/>
    </location>
</feature>
<feature type="transmembrane region" description="Helical" evidence="6">
    <location>
        <begin position="244"/>
        <end position="265"/>
    </location>
</feature>
<feature type="transmembrane region" description="Helical" evidence="6">
    <location>
        <begin position="70"/>
        <end position="90"/>
    </location>
</feature>